<comment type="caution">
    <text evidence="2">The sequence shown here is derived from an EMBL/GenBank/DDBJ whole genome shotgun (WGS) entry which is preliminary data.</text>
</comment>
<dbReference type="Proteomes" id="UP000054725">
    <property type="component" value="Unassembled WGS sequence"/>
</dbReference>
<gene>
    <name evidence="2" type="ORF">Lnau_0238</name>
</gene>
<evidence type="ECO:0000313" key="3">
    <source>
        <dbReference type="Proteomes" id="UP000054725"/>
    </source>
</evidence>
<name>A0A0W0X3M9_9GAMM</name>
<sequence>MQAKTEHKGKKHFIGNSFRGIFNLLKPKNERSTSYSKLAKNHSETDHLENKKKNKGKEKEMEQLSSTTDSEIEETGYSVKLRPPKTLKALKSIQLESLITEQSTPELWRMTSVYEVMEQFNIEAVERFSNRPWYTQQAILTSLTTQQQITFHPIKNEQILLLRQMLEQLDKGYQKYLEETNDEFKQADALVQYLRTSIKALLSDDFANADSLESAIDNYERQSQLPKMEFIDEQQSFHLRAFFQVERLCLHRASSSSSLDQVLPYLKDALDTHLRHVLEARLEGALNTPTYNDLVVQLREKTGQACYLSTQNKQSITAQRLAMDAGRAPKGFVSLRAKIKPDNDAFKTAVIKTLSLDFYQTNQTRPTTFPKCTTVEADFFIPKQSSLKLRLSKLIDDFAEEHRKFKLDSNPKLIEPFAKDLAAQLKAALLYDDRGYQHQVNNSPSLGAYI</sequence>
<dbReference type="PATRIC" id="fig|45070.6.peg.247"/>
<proteinExistence type="predicted"/>
<reference evidence="2 3" key="1">
    <citation type="submission" date="2015-11" db="EMBL/GenBank/DDBJ databases">
        <title>Genomic analysis of 38 Legionella species identifies large and diverse effector repertoires.</title>
        <authorList>
            <person name="Burstein D."/>
            <person name="Amaro F."/>
            <person name="Zusman T."/>
            <person name="Lifshitz Z."/>
            <person name="Cohen O."/>
            <person name="Gilbert J.A."/>
            <person name="Pupko T."/>
            <person name="Shuman H.A."/>
            <person name="Segal G."/>
        </authorList>
    </citation>
    <scope>NUCLEOTIDE SEQUENCE [LARGE SCALE GENOMIC DNA]</scope>
    <source>
        <strain evidence="2 3">ATCC 49506</strain>
    </source>
</reference>
<protein>
    <submittedName>
        <fullName evidence="2">Uncharacterized protein</fullName>
    </submittedName>
</protein>
<dbReference type="OrthoDB" id="5657197at2"/>
<evidence type="ECO:0000313" key="2">
    <source>
        <dbReference type="EMBL" id="KTD39169.1"/>
    </source>
</evidence>
<keyword evidence="3" id="KW-1185">Reference proteome</keyword>
<evidence type="ECO:0000256" key="1">
    <source>
        <dbReference type="SAM" id="MobiDB-lite"/>
    </source>
</evidence>
<feature type="region of interest" description="Disordered" evidence="1">
    <location>
        <begin position="30"/>
        <end position="74"/>
    </location>
</feature>
<dbReference type="AlphaFoldDB" id="A0A0W0X3M9"/>
<feature type="compositionally biased region" description="Basic and acidic residues" evidence="1">
    <location>
        <begin position="41"/>
        <end position="62"/>
    </location>
</feature>
<dbReference type="RefSeq" id="WP_058503324.1">
    <property type="nucleotide sequence ID" value="NZ_CAAAIF010000013.1"/>
</dbReference>
<organism evidence="2 3">
    <name type="scientific">Legionella nautarum</name>
    <dbReference type="NCBI Taxonomy" id="45070"/>
    <lineage>
        <taxon>Bacteria</taxon>
        <taxon>Pseudomonadati</taxon>
        <taxon>Pseudomonadota</taxon>
        <taxon>Gammaproteobacteria</taxon>
        <taxon>Legionellales</taxon>
        <taxon>Legionellaceae</taxon>
        <taxon>Legionella</taxon>
    </lineage>
</organism>
<accession>A0A0W0X3M9</accession>
<dbReference type="EMBL" id="LNYO01000002">
    <property type="protein sequence ID" value="KTD39169.1"/>
    <property type="molecule type" value="Genomic_DNA"/>
</dbReference>